<sequence>MQNFLKVDLSSDTLSDKLAFLEANPSANIKRTLDGEELTATETAIFESQNHNQIIKDREEYFLDSFSKFIKLAIAPYNIIKSKDWD</sequence>
<comment type="caution">
    <text evidence="1">The sequence shown here is derived from an EMBL/GenBank/DDBJ whole genome shotgun (WGS) entry which is preliminary data.</text>
</comment>
<proteinExistence type="predicted"/>
<organism evidence="1 2">
    <name type="scientific">Rhizophagus irregularis</name>
    <dbReference type="NCBI Taxonomy" id="588596"/>
    <lineage>
        <taxon>Eukaryota</taxon>
        <taxon>Fungi</taxon>
        <taxon>Fungi incertae sedis</taxon>
        <taxon>Mucoromycota</taxon>
        <taxon>Glomeromycotina</taxon>
        <taxon>Glomeromycetes</taxon>
        <taxon>Glomerales</taxon>
        <taxon>Glomeraceae</taxon>
        <taxon>Rhizophagus</taxon>
    </lineage>
</organism>
<dbReference type="Proteomes" id="UP000234323">
    <property type="component" value="Unassembled WGS sequence"/>
</dbReference>
<evidence type="ECO:0000313" key="2">
    <source>
        <dbReference type="Proteomes" id="UP000234323"/>
    </source>
</evidence>
<protein>
    <submittedName>
        <fullName evidence="1">Uncharacterized protein</fullName>
    </submittedName>
</protein>
<dbReference type="EMBL" id="LLXI01001688">
    <property type="protein sequence ID" value="PKY54785.1"/>
    <property type="molecule type" value="Genomic_DNA"/>
</dbReference>
<reference evidence="1 2" key="1">
    <citation type="submission" date="2015-10" db="EMBL/GenBank/DDBJ databases">
        <title>Genome analyses suggest a sexual origin of heterokaryosis in a supposedly ancient asexual fungus.</title>
        <authorList>
            <person name="Ropars J."/>
            <person name="Sedzielewska K."/>
            <person name="Noel J."/>
            <person name="Charron P."/>
            <person name="Farinelli L."/>
            <person name="Marton T."/>
            <person name="Kruger M."/>
            <person name="Pelin A."/>
            <person name="Brachmann A."/>
            <person name="Corradi N."/>
        </authorList>
    </citation>
    <scope>NUCLEOTIDE SEQUENCE [LARGE SCALE GENOMIC DNA]</scope>
    <source>
        <strain evidence="1 2">A4</strain>
    </source>
</reference>
<dbReference type="AlphaFoldDB" id="A0A2I1H7C9"/>
<name>A0A2I1H7C9_9GLOM</name>
<gene>
    <name evidence="1" type="ORF">RhiirA4_473785</name>
</gene>
<accession>A0A2I1H7C9</accession>
<keyword evidence="2" id="KW-1185">Reference proteome</keyword>
<evidence type="ECO:0000313" key="1">
    <source>
        <dbReference type="EMBL" id="PKY54785.1"/>
    </source>
</evidence>
<dbReference type="VEuPathDB" id="FungiDB:RhiirFUN_011950"/>